<evidence type="ECO:0000256" key="9">
    <source>
        <dbReference type="ARBA" id="ARBA00031501"/>
    </source>
</evidence>
<evidence type="ECO:0000256" key="8">
    <source>
        <dbReference type="ARBA" id="ARBA00031423"/>
    </source>
</evidence>
<evidence type="ECO:0000256" key="3">
    <source>
        <dbReference type="ARBA" id="ARBA00012560"/>
    </source>
</evidence>
<dbReference type="AlphaFoldDB" id="A0A239F905"/>
<accession>A0A239F905</accession>
<evidence type="ECO:0000256" key="10">
    <source>
        <dbReference type="RuleBase" id="RU361207"/>
    </source>
</evidence>
<evidence type="ECO:0000256" key="7">
    <source>
        <dbReference type="ARBA" id="ARBA00023277"/>
    </source>
</evidence>
<dbReference type="Gene3D" id="3.20.20.80">
    <property type="entry name" value="Glycosidases"/>
    <property type="match status" value="1"/>
</dbReference>
<dbReference type="SUPFAM" id="SSF51445">
    <property type="entry name" value="(Trans)glycosidases"/>
    <property type="match status" value="1"/>
</dbReference>
<dbReference type="RefSeq" id="WP_089232278.1">
    <property type="nucleotide sequence ID" value="NZ_FZOY01000002.1"/>
</dbReference>
<proteinExistence type="inferred from homology"/>
<dbReference type="InterPro" id="IPR003385">
    <property type="entry name" value="Glyco_hydro_77"/>
</dbReference>
<evidence type="ECO:0000313" key="11">
    <source>
        <dbReference type="EMBL" id="SNS53285.1"/>
    </source>
</evidence>
<dbReference type="EMBL" id="FZOY01000002">
    <property type="protein sequence ID" value="SNS53285.1"/>
    <property type="molecule type" value="Genomic_DNA"/>
</dbReference>
<dbReference type="GO" id="GO:0004134">
    <property type="term" value="F:4-alpha-glucanotransferase activity"/>
    <property type="evidence" value="ECO:0007669"/>
    <property type="project" value="UniProtKB-EC"/>
</dbReference>
<evidence type="ECO:0000256" key="1">
    <source>
        <dbReference type="ARBA" id="ARBA00000439"/>
    </source>
</evidence>
<dbReference type="EC" id="2.4.1.25" evidence="3 10"/>
<keyword evidence="7 10" id="KW-0119">Carbohydrate metabolism</keyword>
<dbReference type="Pfam" id="PF02446">
    <property type="entry name" value="Glyco_hydro_77"/>
    <property type="match status" value="1"/>
</dbReference>
<name>A0A239F905_9RHOB</name>
<dbReference type="NCBIfam" id="TIGR00217">
    <property type="entry name" value="malQ"/>
    <property type="match status" value="1"/>
</dbReference>
<sequence length="643" mass="69908">MNDVLGALADLAGIHFDYWDQTGTQVPTSDGTARRLLAAMGLPAETDDAARETLDRLLAEAARRALPRWLILEPGQPSHHPLARPTDGGKLVLEDGTEMPLAAGAVLDLPALPLGIHRLELEGDATTLLVAPPSLPLPEPGWGVTLPLYGLRTEAEGGFGDYADLARATEGLAQAGADFVGLNPVHAGFPSDPNAFSPYSPSHRRRFNTMHIALEGARLNGGGALIDYPDTRLRLRARLEDEFTAFEAAGGAPAFEAWRAAEGASLERFATYQALADRHGPYWLDWPEPLQHHGAPAVTEFRAENARAVLFHAWLQWRSETQLGHVAQIAREAGMRYGLYLDLAVGTHPHGAETWSEGAGFATGVSLGAPPDAFSPDGQVWALAPFNPHALARMHFRPFAETLRRQLRYAGLLRIDHVLGFERAFWVPDDRAEPGAYVAMPRDALLAVVRIEATRAGATVVGEDLGNIPDGLQAELAASGVLGCRVAMFEQYHHGNFRRPEEYTEAALASFGTHDLPTWVGWRRGRDVEVRHEIGILSDEDYHNGLDWRAGEVRGFDALSGAESEDPDQMHCFLGGVRSRLVALQLEDILGLTEQANLPGTVDTHPNWRRRLTVPAEELGGHPAVRRAAEIMSDTGRNRVGSG</sequence>
<comment type="similarity">
    <text evidence="2 10">Belongs to the disproportionating enzyme family.</text>
</comment>
<dbReference type="PANTHER" id="PTHR32438">
    <property type="entry name" value="4-ALPHA-GLUCANOTRANSFERASE DPE1, CHLOROPLASTIC/AMYLOPLASTIC"/>
    <property type="match status" value="1"/>
</dbReference>
<keyword evidence="6 10" id="KW-0808">Transferase</keyword>
<protein>
    <recommendedName>
        <fullName evidence="4 10">4-alpha-glucanotransferase</fullName>
        <ecNumber evidence="3 10">2.4.1.25</ecNumber>
    </recommendedName>
    <alternativeName>
        <fullName evidence="8 10">Amylomaltase</fullName>
    </alternativeName>
    <alternativeName>
        <fullName evidence="9 10">Disproportionating enzyme</fullName>
    </alternativeName>
</protein>
<evidence type="ECO:0000256" key="5">
    <source>
        <dbReference type="ARBA" id="ARBA00022676"/>
    </source>
</evidence>
<keyword evidence="5 10" id="KW-0328">Glycosyltransferase</keyword>
<keyword evidence="12" id="KW-1185">Reference proteome</keyword>
<evidence type="ECO:0000256" key="4">
    <source>
        <dbReference type="ARBA" id="ARBA00020295"/>
    </source>
</evidence>
<organism evidence="11 12">
    <name type="scientific">Tropicimonas sediminicola</name>
    <dbReference type="NCBI Taxonomy" id="1031541"/>
    <lineage>
        <taxon>Bacteria</taxon>
        <taxon>Pseudomonadati</taxon>
        <taxon>Pseudomonadota</taxon>
        <taxon>Alphaproteobacteria</taxon>
        <taxon>Rhodobacterales</taxon>
        <taxon>Roseobacteraceae</taxon>
        <taxon>Tropicimonas</taxon>
    </lineage>
</organism>
<dbReference type="InterPro" id="IPR017853">
    <property type="entry name" value="GH"/>
</dbReference>
<dbReference type="OrthoDB" id="9763489at2"/>
<dbReference type="Proteomes" id="UP000198426">
    <property type="component" value="Unassembled WGS sequence"/>
</dbReference>
<evidence type="ECO:0000313" key="12">
    <source>
        <dbReference type="Proteomes" id="UP000198426"/>
    </source>
</evidence>
<evidence type="ECO:0000256" key="2">
    <source>
        <dbReference type="ARBA" id="ARBA00005684"/>
    </source>
</evidence>
<evidence type="ECO:0000256" key="6">
    <source>
        <dbReference type="ARBA" id="ARBA00022679"/>
    </source>
</evidence>
<dbReference type="PANTHER" id="PTHR32438:SF5">
    <property type="entry name" value="4-ALPHA-GLUCANOTRANSFERASE DPE1, CHLOROPLASTIC_AMYLOPLASTIC"/>
    <property type="match status" value="1"/>
</dbReference>
<dbReference type="GO" id="GO:0005975">
    <property type="term" value="P:carbohydrate metabolic process"/>
    <property type="evidence" value="ECO:0007669"/>
    <property type="project" value="InterPro"/>
</dbReference>
<comment type="catalytic activity">
    <reaction evidence="1 10">
        <text>Transfers a segment of a (1-&gt;4)-alpha-D-glucan to a new position in an acceptor, which may be glucose or a (1-&gt;4)-alpha-D-glucan.</text>
        <dbReference type="EC" id="2.4.1.25"/>
    </reaction>
</comment>
<reference evidence="11 12" key="1">
    <citation type="submission" date="2017-06" db="EMBL/GenBank/DDBJ databases">
        <authorList>
            <person name="Kim H.J."/>
            <person name="Triplett B.A."/>
        </authorList>
    </citation>
    <scope>NUCLEOTIDE SEQUENCE [LARGE SCALE GENOMIC DNA]</scope>
    <source>
        <strain evidence="11 12">DSM 29339</strain>
    </source>
</reference>
<gene>
    <name evidence="11" type="ORF">SAMN05421757_102555</name>
</gene>